<protein>
    <submittedName>
        <fullName evidence="2">PD-(D/E)XK nuclease family protein</fullName>
    </submittedName>
</protein>
<evidence type="ECO:0000259" key="1">
    <source>
        <dbReference type="Pfam" id="PF12705"/>
    </source>
</evidence>
<dbReference type="Pfam" id="PF12705">
    <property type="entry name" value="PDDEXK_1"/>
    <property type="match status" value="1"/>
</dbReference>
<dbReference type="InterPro" id="IPR011335">
    <property type="entry name" value="Restrct_endonuc-II-like"/>
</dbReference>
<feature type="domain" description="PD-(D/E)XK endonuclease-like" evidence="1">
    <location>
        <begin position="648"/>
        <end position="907"/>
    </location>
</feature>
<dbReference type="KEGG" id="parm:PADco_3480"/>
<evidence type="ECO:0000313" key="3">
    <source>
        <dbReference type="Proteomes" id="UP000595708"/>
    </source>
</evidence>
<keyword evidence="3" id="KW-1185">Reference proteome</keyword>
<dbReference type="Proteomes" id="UP000595708">
    <property type="component" value="Chromosome"/>
</dbReference>
<accession>A0A7R6W0A4</accession>
<dbReference type="InterPro" id="IPR011604">
    <property type="entry name" value="PDDEXK-like_dom_sf"/>
</dbReference>
<organism evidence="2 3">
    <name type="scientific">Candidatus Profftella armatura</name>
    <name type="common">Diaphorina cf. continua</name>
    <dbReference type="NCBI Taxonomy" id="2661583"/>
    <lineage>
        <taxon>Bacteria</taxon>
        <taxon>Pseudomonadati</taxon>
        <taxon>Pseudomonadota</taxon>
        <taxon>Betaproteobacteria</taxon>
        <taxon>Candidatus Profftella</taxon>
    </lineage>
</organism>
<dbReference type="SUPFAM" id="SSF52540">
    <property type="entry name" value="P-loop containing nucleoside triphosphate hydrolases"/>
    <property type="match status" value="1"/>
</dbReference>
<evidence type="ECO:0000313" key="2">
    <source>
        <dbReference type="EMBL" id="BCG49768.1"/>
    </source>
</evidence>
<dbReference type="InterPro" id="IPR038726">
    <property type="entry name" value="PDDEXK_AddAB-type"/>
</dbReference>
<dbReference type="Gene3D" id="3.90.320.10">
    <property type="match status" value="1"/>
</dbReference>
<dbReference type="SUPFAM" id="SSF52980">
    <property type="entry name" value="Restriction endonuclease-like"/>
    <property type="match status" value="1"/>
</dbReference>
<reference evidence="2 3" key="1">
    <citation type="journal article" date="2020" name="Genome Biol. Evol.">
        <title>Comparative Genomics Underlines Multiple Roles of Profftella, an Obligate Symbiont of Psyllids: Providing Toxins, Vitamins, and Carotenoids.</title>
        <authorList>
            <person name="Nakabachi A."/>
            <person name="Piel J."/>
            <person name="Malenovsky I."/>
            <person name="Hirose Y."/>
        </authorList>
    </citation>
    <scope>NUCLEOTIDE SEQUENCE [LARGE SCALE GENOMIC DNA]</scope>
    <source>
        <strain evidence="2 3">Dco</strain>
    </source>
</reference>
<name>A0A7R6W0A4_9PROT</name>
<dbReference type="RefSeq" id="WP_201329753.1">
    <property type="nucleotide sequence ID" value="NZ_AP023215.1"/>
</dbReference>
<proteinExistence type="predicted"/>
<dbReference type="EMBL" id="AP023215">
    <property type="protein sequence ID" value="BCG49768.1"/>
    <property type="molecule type" value="Genomic_DNA"/>
</dbReference>
<dbReference type="AlphaFoldDB" id="A0A7R6W0A4"/>
<gene>
    <name evidence="2" type="ORF">PADco_3480</name>
</gene>
<sequence length="914" mass="108057">MLYPALRIPPSTSFWFDSIKKIIKHCEDLQIILPKKYDFSSFRVVVPNSLHIQCFKKSFNKILSSKNYIPPFIGTFDNWLELQAFNFDFFFPIQNHEKLLYLYLKLQKNYLLKKNNVNNKIDLLIFSRVLIKLFHELTQALLPSIYTLDKIKIRWKSALNYLSPFVRTILKDEIELIWSIWCDQIKNDEAVWRFINIQKLIIEVEMPLIWFTSIQPSPIEINFLNNYSKNCSVLPIIIDWSKIPYLYFKAWPEIQLSKTEFTITKKIISPLYNDDKNINTPSNISICSCNSLEDIAIQGAQNIINWLILGYKKIAIIELDSLVVRRICSLLERSKVFVFNKVGCKLSNTSAAAFLISFFNVIDEPQKSNKFLIFLKSPYILNDISDKSNYILIIESICRDIMVFNNLDFVLTKLKNINSNLHELIQKIINKYKKLNSKYYSVSKWNSIILKFFLELNIDKVLDTNESGKLLLKILSNMYKNIDSLFTFFEYRKFIELQMDMTRFISKSDDHRVIVLSISDVYLLRFNAILIVGIDINNFPSLVKEILFFSNTFRKKLKLKTNYSLRQKQLRELTELLCCCEKIMLLWQIYKNSELNFISPLIERLQLILNFSEKKLRTYRSEISLYNIKSIPINPPLPSCSELLPNKISITSYNNFIACPYKFFAQNMLNLNSINNFYNIPQKYHYGNWVHKILFLYHSSLNSSKKIISLDERFKLLNLISEKIFKEAIKICPVSLNYYIFWKKSIQCYLKWSYAHESFGWNFIFGEKKYKKTLFLFNNKKITLYGRIDRIDKNNINDKYLILDYKTSDYNSLRKKIYNNEDYQLLLYKFLLEKNVNISKYHAQYIVLSSKQIKIIDIPENILNSITTKILISKIKKQMHSIATGAPLPALGVESICRFCNMKGLCRKKEWLIN</sequence>
<dbReference type="InterPro" id="IPR027417">
    <property type="entry name" value="P-loop_NTPase"/>
</dbReference>